<dbReference type="SUPFAM" id="SSF103481">
    <property type="entry name" value="Multidrug resistance efflux transporter EmrE"/>
    <property type="match status" value="2"/>
</dbReference>
<proteinExistence type="predicted"/>
<keyword evidence="3 5" id="KW-1133">Transmembrane helix</keyword>
<dbReference type="Proteomes" id="UP000623419">
    <property type="component" value="Unassembled WGS sequence"/>
</dbReference>
<evidence type="ECO:0000256" key="1">
    <source>
        <dbReference type="ARBA" id="ARBA00004141"/>
    </source>
</evidence>
<feature type="transmembrane region" description="Helical" evidence="5">
    <location>
        <begin position="144"/>
        <end position="160"/>
    </location>
</feature>
<name>A0ABQ1HPU3_9GAMM</name>
<dbReference type="InterPro" id="IPR050638">
    <property type="entry name" value="AA-Vitamin_Transporters"/>
</dbReference>
<keyword evidence="8" id="KW-1185">Reference proteome</keyword>
<evidence type="ECO:0000256" key="3">
    <source>
        <dbReference type="ARBA" id="ARBA00022989"/>
    </source>
</evidence>
<feature type="transmembrane region" description="Helical" evidence="5">
    <location>
        <begin position="206"/>
        <end position="228"/>
    </location>
</feature>
<dbReference type="EMBL" id="BMKC01000003">
    <property type="protein sequence ID" value="GGA84248.1"/>
    <property type="molecule type" value="Genomic_DNA"/>
</dbReference>
<comment type="caution">
    <text evidence="7">The sequence shown here is derived from an EMBL/GenBank/DDBJ whole genome shotgun (WGS) entry which is preliminary data.</text>
</comment>
<reference evidence="8" key="1">
    <citation type="journal article" date="2019" name="Int. J. Syst. Evol. Microbiol.">
        <title>The Global Catalogue of Microorganisms (GCM) 10K type strain sequencing project: providing services to taxonomists for standard genome sequencing and annotation.</title>
        <authorList>
            <consortium name="The Broad Institute Genomics Platform"/>
            <consortium name="The Broad Institute Genome Sequencing Center for Infectious Disease"/>
            <person name="Wu L."/>
            <person name="Ma J."/>
        </authorList>
    </citation>
    <scope>NUCLEOTIDE SEQUENCE [LARGE SCALE GENOMIC DNA]</scope>
    <source>
        <strain evidence="8">CGMCC 1.15905</strain>
    </source>
</reference>
<protein>
    <submittedName>
        <fullName evidence="7">Membrane protein</fullName>
    </submittedName>
</protein>
<feature type="transmembrane region" description="Helical" evidence="5">
    <location>
        <begin position="92"/>
        <end position="109"/>
    </location>
</feature>
<keyword evidence="2 5" id="KW-0812">Transmembrane</keyword>
<feature type="transmembrane region" description="Helical" evidence="5">
    <location>
        <begin position="32"/>
        <end position="50"/>
    </location>
</feature>
<evidence type="ECO:0000256" key="5">
    <source>
        <dbReference type="SAM" id="Phobius"/>
    </source>
</evidence>
<gene>
    <name evidence="7" type="ORF">GCM10011521_23280</name>
</gene>
<dbReference type="PANTHER" id="PTHR32322:SF9">
    <property type="entry name" value="AMINO-ACID METABOLITE EFFLUX PUMP-RELATED"/>
    <property type="match status" value="1"/>
</dbReference>
<feature type="transmembrane region" description="Helical" evidence="5">
    <location>
        <begin position="172"/>
        <end position="191"/>
    </location>
</feature>
<evidence type="ECO:0000313" key="8">
    <source>
        <dbReference type="Proteomes" id="UP000623419"/>
    </source>
</evidence>
<dbReference type="InterPro" id="IPR037185">
    <property type="entry name" value="EmrE-like"/>
</dbReference>
<evidence type="ECO:0000259" key="6">
    <source>
        <dbReference type="Pfam" id="PF00892"/>
    </source>
</evidence>
<evidence type="ECO:0000313" key="7">
    <source>
        <dbReference type="EMBL" id="GGA84248.1"/>
    </source>
</evidence>
<dbReference type="InterPro" id="IPR000620">
    <property type="entry name" value="EamA_dom"/>
</dbReference>
<keyword evidence="4 5" id="KW-0472">Membrane</keyword>
<accession>A0ABQ1HPU3</accession>
<evidence type="ECO:0000256" key="2">
    <source>
        <dbReference type="ARBA" id="ARBA00022692"/>
    </source>
</evidence>
<feature type="transmembrane region" description="Helical" evidence="5">
    <location>
        <begin position="121"/>
        <end position="138"/>
    </location>
</feature>
<dbReference type="Pfam" id="PF00892">
    <property type="entry name" value="EamA"/>
    <property type="match status" value="2"/>
</dbReference>
<comment type="subcellular location">
    <subcellularLocation>
        <location evidence="1">Membrane</location>
        <topology evidence="1">Multi-pass membrane protein</topology>
    </subcellularLocation>
</comment>
<feature type="transmembrane region" description="Helical" evidence="5">
    <location>
        <begin position="240"/>
        <end position="257"/>
    </location>
</feature>
<dbReference type="RefSeq" id="WP_188664376.1">
    <property type="nucleotide sequence ID" value="NZ_BMKC01000003.1"/>
</dbReference>
<feature type="transmembrane region" description="Helical" evidence="5">
    <location>
        <begin position="62"/>
        <end position="80"/>
    </location>
</feature>
<sequence>MPPRDILLALLVCLAWAGNFLGSATALREMPPLLFTALRLVLLVLLLAPFLRRPGPGQWPRLLAITMCTGVMHFGLSFWALKLAGDLSSPSIVMQSYIPFSVLLAWAFLGERFAWRTGAAIALSFGGVLVLGFDPLVLDNPSSLGLMLASGFFLAVSTVLMRDLGGVTRYGLQAWIALVGVFPLLGLSLWLEPGAITRLGGVSGTAWAGVAYAAIVASVIGHGIYYSLVQRHAVAKVMPWLLLTPVFATGLGIAFWGDRPGPKLLVGGAMTLAGILLIALRSQAKARPAPVAEEL</sequence>
<feature type="domain" description="EamA" evidence="6">
    <location>
        <begin position="6"/>
        <end position="131"/>
    </location>
</feature>
<organism evidence="7 8">
    <name type="scientific">Arenimonas soli</name>
    <dbReference type="NCBI Taxonomy" id="2269504"/>
    <lineage>
        <taxon>Bacteria</taxon>
        <taxon>Pseudomonadati</taxon>
        <taxon>Pseudomonadota</taxon>
        <taxon>Gammaproteobacteria</taxon>
        <taxon>Lysobacterales</taxon>
        <taxon>Lysobacteraceae</taxon>
        <taxon>Arenimonas</taxon>
    </lineage>
</organism>
<evidence type="ECO:0000256" key="4">
    <source>
        <dbReference type="ARBA" id="ARBA00023136"/>
    </source>
</evidence>
<feature type="domain" description="EamA" evidence="6">
    <location>
        <begin position="145"/>
        <end position="279"/>
    </location>
</feature>
<feature type="transmembrane region" description="Helical" evidence="5">
    <location>
        <begin position="263"/>
        <end position="280"/>
    </location>
</feature>
<dbReference type="PANTHER" id="PTHR32322">
    <property type="entry name" value="INNER MEMBRANE TRANSPORTER"/>
    <property type="match status" value="1"/>
</dbReference>